<dbReference type="Pfam" id="PF04234">
    <property type="entry name" value="CopC"/>
    <property type="match status" value="1"/>
</dbReference>
<evidence type="ECO:0000259" key="13">
    <source>
        <dbReference type="Pfam" id="PF05425"/>
    </source>
</evidence>
<keyword evidence="2" id="KW-1003">Cell membrane</keyword>
<feature type="transmembrane region" description="Helical" evidence="10">
    <location>
        <begin position="273"/>
        <end position="295"/>
    </location>
</feature>
<keyword evidence="3 10" id="KW-0812">Transmembrane</keyword>
<dbReference type="GO" id="GO:0005507">
    <property type="term" value="F:copper ion binding"/>
    <property type="evidence" value="ECO:0007669"/>
    <property type="project" value="InterPro"/>
</dbReference>
<dbReference type="SUPFAM" id="SSF81296">
    <property type="entry name" value="E set domains"/>
    <property type="match status" value="1"/>
</dbReference>
<dbReference type="InterPro" id="IPR032694">
    <property type="entry name" value="CopC/D"/>
</dbReference>
<protein>
    <submittedName>
        <fullName evidence="14">Copper resistance protein CopC</fullName>
    </submittedName>
</protein>
<keyword evidence="8 10" id="KW-0472">Membrane</keyword>
<dbReference type="Pfam" id="PF05425">
    <property type="entry name" value="CopD"/>
    <property type="match status" value="1"/>
</dbReference>
<dbReference type="InterPro" id="IPR007348">
    <property type="entry name" value="CopC_dom"/>
</dbReference>
<dbReference type="InterPro" id="IPR008457">
    <property type="entry name" value="Cu-R_CopD_dom"/>
</dbReference>
<evidence type="ECO:0000256" key="8">
    <source>
        <dbReference type="ARBA" id="ARBA00023136"/>
    </source>
</evidence>
<feature type="region of interest" description="Disordered" evidence="9">
    <location>
        <begin position="552"/>
        <end position="590"/>
    </location>
</feature>
<evidence type="ECO:0000256" key="5">
    <source>
        <dbReference type="ARBA" id="ARBA00022729"/>
    </source>
</evidence>
<reference evidence="14 15" key="1">
    <citation type="submission" date="2015-01" db="EMBL/GenBank/DDBJ databases">
        <title>Enhanced salinomycin production by adjusting the supply of polyketide extender units in Streptomyce albus DSM 41398.</title>
        <authorList>
            <person name="Lu C."/>
        </authorList>
    </citation>
    <scope>NUCLEOTIDE SEQUENCE [LARGE SCALE GENOMIC DNA]</scope>
    <source>
        <strain evidence="15">ATCC 21838 / DSM 41398 / FERM P-419 / JCM 4703 / NBRC 107858</strain>
    </source>
</reference>
<dbReference type="Gene3D" id="2.60.40.1220">
    <property type="match status" value="1"/>
</dbReference>
<keyword evidence="15" id="KW-1185">Reference proteome</keyword>
<keyword evidence="7" id="KW-0186">Copper</keyword>
<feature type="region of interest" description="Disordered" evidence="9">
    <location>
        <begin position="411"/>
        <end position="499"/>
    </location>
</feature>
<feature type="domain" description="Copper resistance protein D" evidence="13">
    <location>
        <begin position="342"/>
        <end position="413"/>
    </location>
</feature>
<evidence type="ECO:0000256" key="7">
    <source>
        <dbReference type="ARBA" id="ARBA00023008"/>
    </source>
</evidence>
<feature type="chain" id="PRO_5039543090" evidence="11">
    <location>
        <begin position="35"/>
        <end position="687"/>
    </location>
</feature>
<organism evidence="14 15">
    <name type="scientific">Streptomyces albus (strain ATCC 21838 / DSM 41398 / FERM P-419 / JCM 4703 / NBRC 107858)</name>
    <dbReference type="NCBI Taxonomy" id="1081613"/>
    <lineage>
        <taxon>Bacteria</taxon>
        <taxon>Bacillati</taxon>
        <taxon>Actinomycetota</taxon>
        <taxon>Actinomycetes</taxon>
        <taxon>Kitasatosporales</taxon>
        <taxon>Streptomycetaceae</taxon>
        <taxon>Streptomyces</taxon>
    </lineage>
</organism>
<dbReference type="InterPro" id="IPR014756">
    <property type="entry name" value="Ig_E-set"/>
</dbReference>
<dbReference type="GO" id="GO:0006825">
    <property type="term" value="P:copper ion transport"/>
    <property type="evidence" value="ECO:0007669"/>
    <property type="project" value="InterPro"/>
</dbReference>
<evidence type="ECO:0000256" key="2">
    <source>
        <dbReference type="ARBA" id="ARBA00022475"/>
    </source>
</evidence>
<evidence type="ECO:0000313" key="15">
    <source>
        <dbReference type="Proteomes" id="UP000031523"/>
    </source>
</evidence>
<proteinExistence type="predicted"/>
<feature type="transmembrane region" description="Helical" evidence="10">
    <location>
        <begin position="241"/>
        <end position="261"/>
    </location>
</feature>
<feature type="compositionally biased region" description="Low complexity" evidence="9">
    <location>
        <begin position="411"/>
        <end position="436"/>
    </location>
</feature>
<keyword evidence="4" id="KW-0479">Metal-binding</keyword>
<evidence type="ECO:0000256" key="9">
    <source>
        <dbReference type="SAM" id="MobiDB-lite"/>
    </source>
</evidence>
<feature type="domain" description="CopC" evidence="12">
    <location>
        <begin position="33"/>
        <end position="127"/>
    </location>
</feature>
<dbReference type="Proteomes" id="UP000031523">
    <property type="component" value="Chromosome"/>
</dbReference>
<comment type="subcellular location">
    <subcellularLocation>
        <location evidence="1">Cell membrane</location>
        <topology evidence="1">Multi-pass membrane protein</topology>
    </subcellularLocation>
</comment>
<evidence type="ECO:0000256" key="4">
    <source>
        <dbReference type="ARBA" id="ARBA00022723"/>
    </source>
</evidence>
<evidence type="ECO:0000256" key="10">
    <source>
        <dbReference type="SAM" id="Phobius"/>
    </source>
</evidence>
<evidence type="ECO:0000256" key="3">
    <source>
        <dbReference type="ARBA" id="ARBA00022692"/>
    </source>
</evidence>
<feature type="signal peptide" evidence="11">
    <location>
        <begin position="1"/>
        <end position="34"/>
    </location>
</feature>
<feature type="transmembrane region" description="Helical" evidence="10">
    <location>
        <begin position="156"/>
        <end position="176"/>
    </location>
</feature>
<evidence type="ECO:0000256" key="6">
    <source>
        <dbReference type="ARBA" id="ARBA00022989"/>
    </source>
</evidence>
<dbReference type="EMBL" id="CP010519">
    <property type="protein sequence ID" value="AJE84120.1"/>
    <property type="molecule type" value="Genomic_DNA"/>
</dbReference>
<evidence type="ECO:0000256" key="1">
    <source>
        <dbReference type="ARBA" id="ARBA00004651"/>
    </source>
</evidence>
<name>A0A0B5EY10_STRA4</name>
<feature type="transmembrane region" description="Helical" evidence="10">
    <location>
        <begin position="532"/>
        <end position="551"/>
    </location>
</feature>
<dbReference type="GO" id="GO:0042597">
    <property type="term" value="C:periplasmic space"/>
    <property type="evidence" value="ECO:0007669"/>
    <property type="project" value="InterPro"/>
</dbReference>
<feature type="transmembrane region" description="Helical" evidence="10">
    <location>
        <begin position="383"/>
        <end position="400"/>
    </location>
</feature>
<feature type="transmembrane region" description="Helical" evidence="10">
    <location>
        <begin position="188"/>
        <end position="206"/>
    </location>
</feature>
<dbReference type="GO" id="GO:0005886">
    <property type="term" value="C:plasma membrane"/>
    <property type="evidence" value="ECO:0007669"/>
    <property type="project" value="UniProtKB-SubCell"/>
</dbReference>
<sequence>MRSSAARRVRLLLCAIPLLAAALLLGAAPASAHAALLGSDPKKDSVVDTAPERVTLTFSEDVGLSKGSLKVLDPDGRRADSGEERGLGQDRYAVGLHAGLGDGTYTVTYQVVSADSHPVAGAFTFSIGAPSKTKVALAETTAGGGPVGTLYGIARYISYAGFVLLAGAGAFLLACWQGGAAVRPLQRLVVGGWLTLTAGTLLQLLLRGAYTTTGAFGDVLDLSLMGEVLQTKSGAALVSRLLLLATAALFIAVLFGAFVRRGEEGQADARKDLAFGLTGGGAIVAAGIASTWAMAEHASTGIQTGIAMPVDVLHLLAVATWLGGLAALLTALYTAPELPASAVRRFSPIAFGSVVVLVATGTYQSWRQVGTWSALTGTDYGRLLLVKIALVALLLGAAWFSRRWTGRLTSASAATAGTDGADGSVKGAEESAALAEEAPRTDDSGADGPGTAADRTEAVGRTEDADRTDSPDPAEAVGRTDSTDPAEAAGPAVAVAPERAAQLARQRRAVAVARSKRVRDADPHRARLRRSVLVEAGVAVVLLAVATALSATEPARTAEQSAAAGETGGGPTDGQPLSVTLPYDTGGKDGRGQVQLELDPGRTGGNELHAYARTSDGGPADLPELKLAFTLKAKDLGPLAVTPERVVAGHWTAEGVQLPVAGDWRVAVTVRTSDIDQITVYKTMKIG</sequence>
<dbReference type="AlphaFoldDB" id="A0A0B5EY10"/>
<feature type="transmembrane region" description="Helical" evidence="10">
    <location>
        <begin position="315"/>
        <end position="334"/>
    </location>
</feature>
<evidence type="ECO:0000259" key="12">
    <source>
        <dbReference type="Pfam" id="PF04234"/>
    </source>
</evidence>
<dbReference type="InterPro" id="IPR014755">
    <property type="entry name" value="Cu-Rt/internalin_Ig-like"/>
</dbReference>
<dbReference type="GO" id="GO:0046688">
    <property type="term" value="P:response to copper ion"/>
    <property type="evidence" value="ECO:0007669"/>
    <property type="project" value="InterPro"/>
</dbReference>
<keyword evidence="5 11" id="KW-0732">Signal</keyword>
<evidence type="ECO:0000256" key="11">
    <source>
        <dbReference type="SAM" id="SignalP"/>
    </source>
</evidence>
<gene>
    <name evidence="14" type="ORF">SLNWT_3744</name>
</gene>
<dbReference type="PANTHER" id="PTHR34820:SF4">
    <property type="entry name" value="INNER MEMBRANE PROTEIN YEBZ"/>
    <property type="match status" value="1"/>
</dbReference>
<evidence type="ECO:0000313" key="14">
    <source>
        <dbReference type="EMBL" id="AJE84120.1"/>
    </source>
</evidence>
<feature type="compositionally biased region" description="Basic and acidic residues" evidence="9">
    <location>
        <begin position="454"/>
        <end position="470"/>
    </location>
</feature>
<accession>A0A0B5EY10</accession>
<keyword evidence="6 10" id="KW-1133">Transmembrane helix</keyword>
<feature type="compositionally biased region" description="Low complexity" evidence="9">
    <location>
        <begin position="486"/>
        <end position="499"/>
    </location>
</feature>
<feature type="transmembrane region" description="Helical" evidence="10">
    <location>
        <begin position="346"/>
        <end position="363"/>
    </location>
</feature>
<dbReference type="KEGG" id="sals:SLNWT_3744"/>
<dbReference type="PANTHER" id="PTHR34820">
    <property type="entry name" value="INNER MEMBRANE PROTEIN YEBZ"/>
    <property type="match status" value="1"/>
</dbReference>